<feature type="non-terminal residue" evidence="2">
    <location>
        <position position="1"/>
    </location>
</feature>
<keyword evidence="3" id="KW-1185">Reference proteome</keyword>
<evidence type="ECO:0000313" key="2">
    <source>
        <dbReference type="EMBL" id="KAJ1718134.1"/>
    </source>
</evidence>
<sequence>QAPHGDGAQARHDGQLHPLARARNRQRGRVHLAGGAHLVGSRHERRARRMVTAPL</sequence>
<organism evidence="2 3">
    <name type="scientific">Coemansia biformis</name>
    <dbReference type="NCBI Taxonomy" id="1286918"/>
    <lineage>
        <taxon>Eukaryota</taxon>
        <taxon>Fungi</taxon>
        <taxon>Fungi incertae sedis</taxon>
        <taxon>Zoopagomycota</taxon>
        <taxon>Kickxellomycotina</taxon>
        <taxon>Kickxellomycetes</taxon>
        <taxon>Kickxellales</taxon>
        <taxon>Kickxellaceae</taxon>
        <taxon>Coemansia</taxon>
    </lineage>
</organism>
<name>A0A9W8CM80_9FUNG</name>
<protein>
    <submittedName>
        <fullName evidence="2">Uncharacterized protein</fullName>
    </submittedName>
</protein>
<reference evidence="2" key="1">
    <citation type="submission" date="2022-07" db="EMBL/GenBank/DDBJ databases">
        <title>Phylogenomic reconstructions and comparative analyses of Kickxellomycotina fungi.</title>
        <authorList>
            <person name="Reynolds N.K."/>
            <person name="Stajich J.E."/>
            <person name="Barry K."/>
            <person name="Grigoriev I.V."/>
            <person name="Crous P."/>
            <person name="Smith M.E."/>
        </authorList>
    </citation>
    <scope>NUCLEOTIDE SEQUENCE</scope>
    <source>
        <strain evidence="2">BCRC 34381</strain>
    </source>
</reference>
<proteinExistence type="predicted"/>
<feature type="region of interest" description="Disordered" evidence="1">
    <location>
        <begin position="1"/>
        <end position="26"/>
    </location>
</feature>
<dbReference type="Proteomes" id="UP001143981">
    <property type="component" value="Unassembled WGS sequence"/>
</dbReference>
<gene>
    <name evidence="2" type="ORF">LPJ61_006821</name>
</gene>
<accession>A0A9W8CM80</accession>
<comment type="caution">
    <text evidence="2">The sequence shown here is derived from an EMBL/GenBank/DDBJ whole genome shotgun (WGS) entry which is preliminary data.</text>
</comment>
<feature type="non-terminal residue" evidence="2">
    <location>
        <position position="55"/>
    </location>
</feature>
<evidence type="ECO:0000256" key="1">
    <source>
        <dbReference type="SAM" id="MobiDB-lite"/>
    </source>
</evidence>
<evidence type="ECO:0000313" key="3">
    <source>
        <dbReference type="Proteomes" id="UP001143981"/>
    </source>
</evidence>
<dbReference type="AlphaFoldDB" id="A0A9W8CM80"/>
<dbReference type="EMBL" id="JANBOI010003803">
    <property type="protein sequence ID" value="KAJ1718134.1"/>
    <property type="molecule type" value="Genomic_DNA"/>
</dbReference>